<dbReference type="Proteomes" id="UP000234681">
    <property type="component" value="Chromosome X"/>
</dbReference>
<reference evidence="2" key="1">
    <citation type="submission" date="2005-09" db="EMBL/GenBank/DDBJ databases">
        <authorList>
            <person name="Mural R.J."/>
            <person name="Li P.W."/>
            <person name="Adams M.D."/>
            <person name="Amanatides P.G."/>
            <person name="Baden-Tillson H."/>
            <person name="Barnstead M."/>
            <person name="Chin S.H."/>
            <person name="Dew I."/>
            <person name="Evans C.A."/>
            <person name="Ferriera S."/>
            <person name="Flanigan M."/>
            <person name="Fosler C."/>
            <person name="Glodek A."/>
            <person name="Gu Z."/>
            <person name="Holt R.A."/>
            <person name="Jennings D."/>
            <person name="Kraft C.L."/>
            <person name="Lu F."/>
            <person name="Nguyen T."/>
            <person name="Nusskern D.R."/>
            <person name="Pfannkoch C.M."/>
            <person name="Sitter C."/>
            <person name="Sutton G.G."/>
            <person name="Venter J.C."/>
            <person name="Wang Z."/>
            <person name="Woodage T."/>
            <person name="Zheng X.H."/>
            <person name="Zhong F."/>
        </authorList>
    </citation>
    <scope>NUCLEOTIDE SEQUENCE [LARGE SCALE GENOMIC DNA]</scope>
    <source>
        <strain>BN</strain>
        <strain evidence="2">Sprague-Dawley</strain>
    </source>
</reference>
<gene>
    <name evidence="1" type="ORF">rCG_53138</name>
</gene>
<dbReference type="EMBL" id="CH473991">
    <property type="protein sequence ID" value="EDM10898.1"/>
    <property type="molecule type" value="Genomic_DNA"/>
</dbReference>
<accession>A6JMN6</accession>
<name>A6JMN6_RAT</name>
<evidence type="ECO:0000313" key="1">
    <source>
        <dbReference type="EMBL" id="EDM10898.1"/>
    </source>
</evidence>
<organism evidence="1 2">
    <name type="scientific">Rattus norvegicus</name>
    <name type="common">Rat</name>
    <dbReference type="NCBI Taxonomy" id="10116"/>
    <lineage>
        <taxon>Eukaryota</taxon>
        <taxon>Metazoa</taxon>
        <taxon>Chordata</taxon>
        <taxon>Craniata</taxon>
        <taxon>Vertebrata</taxon>
        <taxon>Euteleostomi</taxon>
        <taxon>Mammalia</taxon>
        <taxon>Eutheria</taxon>
        <taxon>Euarchontoglires</taxon>
        <taxon>Glires</taxon>
        <taxon>Rodentia</taxon>
        <taxon>Myomorpha</taxon>
        <taxon>Muroidea</taxon>
        <taxon>Muridae</taxon>
        <taxon>Murinae</taxon>
        <taxon>Rattus</taxon>
    </lineage>
</organism>
<sequence length="29" mass="3196">MESLLMAINSVGTKVHAQVQVPFLLLRPC</sequence>
<protein>
    <submittedName>
        <fullName evidence="1">RCG53138</fullName>
    </submittedName>
</protein>
<evidence type="ECO:0000313" key="2">
    <source>
        <dbReference type="Proteomes" id="UP000234681"/>
    </source>
</evidence>
<proteinExistence type="predicted"/>
<dbReference type="AlphaFoldDB" id="A6JMN6"/>